<dbReference type="PRINTS" id="PR00508">
    <property type="entry name" value="S21N4MTFRASE"/>
</dbReference>
<dbReference type="PANTHER" id="PTHR13370">
    <property type="entry name" value="RNA METHYLASE-RELATED"/>
    <property type="match status" value="1"/>
</dbReference>
<dbReference type="PROSITE" id="PS00092">
    <property type="entry name" value="N6_MTASE"/>
    <property type="match status" value="1"/>
</dbReference>
<dbReference type="GO" id="GO:0008170">
    <property type="term" value="F:N-methyltransferase activity"/>
    <property type="evidence" value="ECO:0007669"/>
    <property type="project" value="InterPro"/>
</dbReference>
<gene>
    <name evidence="6" type="ORF">E0L93_00065</name>
</gene>
<dbReference type="Pfam" id="PF01555">
    <property type="entry name" value="N6_N4_Mtase"/>
    <property type="match status" value="1"/>
</dbReference>
<dbReference type="GO" id="GO:0003677">
    <property type="term" value="F:DNA binding"/>
    <property type="evidence" value="ECO:0007669"/>
    <property type="project" value="InterPro"/>
</dbReference>
<dbReference type="GO" id="GO:0005737">
    <property type="term" value="C:cytoplasm"/>
    <property type="evidence" value="ECO:0007669"/>
    <property type="project" value="TreeGrafter"/>
</dbReference>
<dbReference type="InterPro" id="IPR002941">
    <property type="entry name" value="DNA_methylase_N4/N6"/>
</dbReference>
<evidence type="ECO:0000256" key="2">
    <source>
        <dbReference type="ARBA" id="ARBA00022603"/>
    </source>
</evidence>
<comment type="similarity">
    <text evidence="1 4">Belongs to the N(4)/N(6)-methyltransferase family.</text>
</comment>
<evidence type="ECO:0000256" key="1">
    <source>
        <dbReference type="ARBA" id="ARBA00006594"/>
    </source>
</evidence>
<accession>A0A4R1BSY0</accession>
<keyword evidence="7" id="KW-1185">Reference proteome</keyword>
<keyword evidence="2 6" id="KW-0489">Methyltransferase</keyword>
<dbReference type="PANTHER" id="PTHR13370:SF3">
    <property type="entry name" value="TRNA (GUANINE(10)-N2)-METHYLTRANSFERASE HOMOLOG"/>
    <property type="match status" value="1"/>
</dbReference>
<evidence type="ECO:0000256" key="4">
    <source>
        <dbReference type="RuleBase" id="RU362026"/>
    </source>
</evidence>
<feature type="domain" description="DNA methylase N-4/N-6" evidence="5">
    <location>
        <begin position="9"/>
        <end position="222"/>
    </location>
</feature>
<name>A0A4R1BSY0_9ACTN</name>
<dbReference type="AlphaFoldDB" id="A0A4R1BSY0"/>
<organism evidence="6 7">
    <name type="scientific">Rubrobacter taiwanensis</name>
    <dbReference type="NCBI Taxonomy" id="185139"/>
    <lineage>
        <taxon>Bacteria</taxon>
        <taxon>Bacillati</taxon>
        <taxon>Actinomycetota</taxon>
        <taxon>Rubrobacteria</taxon>
        <taxon>Rubrobacterales</taxon>
        <taxon>Rubrobacteraceae</taxon>
        <taxon>Rubrobacter</taxon>
    </lineage>
</organism>
<dbReference type="Proteomes" id="UP000295244">
    <property type="component" value="Unassembled WGS sequence"/>
</dbReference>
<dbReference type="GO" id="GO:0032259">
    <property type="term" value="P:methylation"/>
    <property type="evidence" value="ECO:0007669"/>
    <property type="project" value="UniProtKB-KW"/>
</dbReference>
<evidence type="ECO:0000313" key="6">
    <source>
        <dbReference type="EMBL" id="TCJ20791.1"/>
    </source>
</evidence>
<dbReference type="InterPro" id="IPR029063">
    <property type="entry name" value="SAM-dependent_MTases_sf"/>
</dbReference>
<evidence type="ECO:0000259" key="5">
    <source>
        <dbReference type="Pfam" id="PF01555"/>
    </source>
</evidence>
<keyword evidence="3 6" id="KW-0808">Transferase</keyword>
<proteinExistence type="inferred from homology"/>
<dbReference type="SUPFAM" id="SSF53335">
    <property type="entry name" value="S-adenosyl-L-methionine-dependent methyltransferases"/>
    <property type="match status" value="1"/>
</dbReference>
<reference evidence="6 7" key="1">
    <citation type="submission" date="2019-03" db="EMBL/GenBank/DDBJ databases">
        <title>Whole genome sequence of a novel Rubrobacter taiwanensis strain, isolated from Yellowstone National Park.</title>
        <authorList>
            <person name="Freed S."/>
            <person name="Ramaley R.F."/>
            <person name="Kyndt J.A."/>
        </authorList>
    </citation>
    <scope>NUCLEOTIDE SEQUENCE [LARGE SCALE GENOMIC DNA]</scope>
    <source>
        <strain evidence="6 7">Yellowstone</strain>
    </source>
</reference>
<dbReference type="OrthoDB" id="9773060at2"/>
<evidence type="ECO:0000256" key="3">
    <source>
        <dbReference type="ARBA" id="ARBA00022679"/>
    </source>
</evidence>
<sequence>MELMPGRCVDLVFADPPYRLSGGGLTNRGGRLVCVDKGDWDRSGGLKKDHEFNLRWLRAARRILKPGGSLWVSGTHHIIFSLGFALQQLRFRLINQITWYKPNAAPNLLHTAFTHAHETLLWAAKGPGHRFNYELLNGHNPTRQLSSVWSIRTVPPEERRHGYHPTQKPLRLLRRIILACTSEGDLVFDPFTGSGTTAVAAKELNRTFVGAELEREYAGLAERRIRAAERGWALRRVSGHG</sequence>
<comment type="caution">
    <text evidence="6">The sequence shown here is derived from an EMBL/GenBank/DDBJ whole genome shotgun (WGS) entry which is preliminary data.</text>
</comment>
<evidence type="ECO:0000313" key="7">
    <source>
        <dbReference type="Proteomes" id="UP000295244"/>
    </source>
</evidence>
<dbReference type="EC" id="2.1.1.-" evidence="4"/>
<dbReference type="InterPro" id="IPR002052">
    <property type="entry name" value="DNA_methylase_N6_adenine_CS"/>
</dbReference>
<dbReference type="InterPro" id="IPR001091">
    <property type="entry name" value="RM_Methyltransferase"/>
</dbReference>
<dbReference type="Gene3D" id="3.40.50.150">
    <property type="entry name" value="Vaccinia Virus protein VP39"/>
    <property type="match status" value="1"/>
</dbReference>
<protein>
    <recommendedName>
        <fullName evidence="4">Methyltransferase</fullName>
        <ecNumber evidence="4">2.1.1.-</ecNumber>
    </recommendedName>
</protein>
<dbReference type="EMBL" id="SKBU01000001">
    <property type="protein sequence ID" value="TCJ20791.1"/>
    <property type="molecule type" value="Genomic_DNA"/>
</dbReference>